<feature type="signal peptide" evidence="1">
    <location>
        <begin position="1"/>
        <end position="19"/>
    </location>
</feature>
<dbReference type="InterPro" id="IPR038772">
    <property type="entry name" value="Sph/SMPD2-like"/>
</dbReference>
<feature type="domain" description="Jacalin-type lectin" evidence="2">
    <location>
        <begin position="317"/>
        <end position="447"/>
    </location>
</feature>
<dbReference type="PANTHER" id="PTHR16320:SF1">
    <property type="entry name" value="SPHINGOMYELINASE DDB_G0288017"/>
    <property type="match status" value="1"/>
</dbReference>
<dbReference type="SUPFAM" id="SSF56219">
    <property type="entry name" value="DNase I-like"/>
    <property type="match status" value="1"/>
</dbReference>
<dbReference type="GO" id="GO:0016791">
    <property type="term" value="F:phosphatase activity"/>
    <property type="evidence" value="ECO:0007669"/>
    <property type="project" value="InterPro"/>
</dbReference>
<organism evidence="3 4">
    <name type="scientific">Trichocladium antarcticum</name>
    <dbReference type="NCBI Taxonomy" id="1450529"/>
    <lineage>
        <taxon>Eukaryota</taxon>
        <taxon>Fungi</taxon>
        <taxon>Dikarya</taxon>
        <taxon>Ascomycota</taxon>
        <taxon>Pezizomycotina</taxon>
        <taxon>Sordariomycetes</taxon>
        <taxon>Sordariomycetidae</taxon>
        <taxon>Sordariales</taxon>
        <taxon>Chaetomiaceae</taxon>
        <taxon>Trichocladium</taxon>
    </lineage>
</organism>
<dbReference type="InterPro" id="IPR036404">
    <property type="entry name" value="Jacalin-like_lectin_dom_sf"/>
</dbReference>
<reference evidence="3" key="1">
    <citation type="journal article" date="2023" name="Mol. Phylogenet. Evol.">
        <title>Genome-scale phylogeny and comparative genomics of the fungal order Sordariales.</title>
        <authorList>
            <person name="Hensen N."/>
            <person name="Bonometti L."/>
            <person name="Westerberg I."/>
            <person name="Brannstrom I.O."/>
            <person name="Guillou S."/>
            <person name="Cros-Aarteil S."/>
            <person name="Calhoun S."/>
            <person name="Haridas S."/>
            <person name="Kuo A."/>
            <person name="Mondo S."/>
            <person name="Pangilinan J."/>
            <person name="Riley R."/>
            <person name="LaButti K."/>
            <person name="Andreopoulos B."/>
            <person name="Lipzen A."/>
            <person name="Chen C."/>
            <person name="Yan M."/>
            <person name="Daum C."/>
            <person name="Ng V."/>
            <person name="Clum A."/>
            <person name="Steindorff A."/>
            <person name="Ohm R.A."/>
            <person name="Martin F."/>
            <person name="Silar P."/>
            <person name="Natvig D.O."/>
            <person name="Lalanne C."/>
            <person name="Gautier V."/>
            <person name="Ament-Velasquez S.L."/>
            <person name="Kruys A."/>
            <person name="Hutchinson M.I."/>
            <person name="Powell A.J."/>
            <person name="Barry K."/>
            <person name="Miller A.N."/>
            <person name="Grigoriev I.V."/>
            <person name="Debuchy R."/>
            <person name="Gladieux P."/>
            <person name="Hiltunen Thoren M."/>
            <person name="Johannesson H."/>
        </authorList>
    </citation>
    <scope>NUCLEOTIDE SEQUENCE</scope>
    <source>
        <strain evidence="3">CBS 123565</strain>
    </source>
</reference>
<dbReference type="Gene3D" id="3.60.10.10">
    <property type="entry name" value="Endonuclease/exonuclease/phosphatase"/>
    <property type="match status" value="1"/>
</dbReference>
<protein>
    <submittedName>
        <fullName evidence="3">Mannose-binding lectin</fullName>
    </submittedName>
</protein>
<dbReference type="Proteomes" id="UP001304895">
    <property type="component" value="Unassembled WGS sequence"/>
</dbReference>
<sequence length="448" mass="47644">MKLNAIVSAALLLDGGVAATAAAGKFSILSMNVAGLPAWLNNNGVPGDKAEVAALIGTKFAEHGYDVIHLQEDFNYNDHIYRTDTHPYRTATSGGIPIGSGLNTVSNFNWVDFRRIKWKRCSDITAADCMTPKGFTFMRVAISAAVDNTTAVYADFYNIHADAGTSALDYPARQSNVNQVAEYIAANSQGNAVVIYGDLNSLYSRKDTAVRALLSGESAAGPGMKDVWVELKHGGVIPSDKPECDVPAVGDCETLDKVYYRSGPLVTLQATTFRYDTPNFLQADGSVLSDHNSIYVDFTWSASSSVQQSDFFGGDHGAWFSDIPALAVSSKPKAATLTFRGGSRLDSVGVTLADGTVLRHGGSGGAEVSLALGASEYWTEAQLCKGEKLGKIRNFYIRAATSEGRTLAAGTATTDCATFVAPDGWQIVGFAGQDGSEMDQLAFVYAPR</sequence>
<evidence type="ECO:0000313" key="4">
    <source>
        <dbReference type="Proteomes" id="UP001304895"/>
    </source>
</evidence>
<reference evidence="3" key="2">
    <citation type="submission" date="2023-05" db="EMBL/GenBank/DDBJ databases">
        <authorList>
            <consortium name="Lawrence Berkeley National Laboratory"/>
            <person name="Steindorff A."/>
            <person name="Hensen N."/>
            <person name="Bonometti L."/>
            <person name="Westerberg I."/>
            <person name="Brannstrom I.O."/>
            <person name="Guillou S."/>
            <person name="Cros-Aarteil S."/>
            <person name="Calhoun S."/>
            <person name="Haridas S."/>
            <person name="Kuo A."/>
            <person name="Mondo S."/>
            <person name="Pangilinan J."/>
            <person name="Riley R."/>
            <person name="Labutti K."/>
            <person name="Andreopoulos B."/>
            <person name="Lipzen A."/>
            <person name="Chen C."/>
            <person name="Yanf M."/>
            <person name="Daum C."/>
            <person name="Ng V."/>
            <person name="Clum A."/>
            <person name="Ohm R."/>
            <person name="Martin F."/>
            <person name="Silar P."/>
            <person name="Natvig D."/>
            <person name="Lalanne C."/>
            <person name="Gautier V."/>
            <person name="Ament-Velasquez S.L."/>
            <person name="Kruys A."/>
            <person name="Hutchinson M.I."/>
            <person name="Powell A.J."/>
            <person name="Barry K."/>
            <person name="Miller A.N."/>
            <person name="Grigoriev I.V."/>
            <person name="Debuchy R."/>
            <person name="Gladieux P."/>
            <person name="Thoren M.H."/>
            <person name="Johannesson H."/>
        </authorList>
    </citation>
    <scope>NUCLEOTIDE SEQUENCE</scope>
    <source>
        <strain evidence="3">CBS 123565</strain>
    </source>
</reference>
<dbReference type="Pfam" id="PF22669">
    <property type="entry name" value="Exo_endo_phos2"/>
    <property type="match status" value="1"/>
</dbReference>
<dbReference type="InterPro" id="IPR000300">
    <property type="entry name" value="IPPc"/>
</dbReference>
<evidence type="ECO:0000259" key="2">
    <source>
        <dbReference type="SMART" id="SM00915"/>
    </source>
</evidence>
<dbReference type="GO" id="GO:0005737">
    <property type="term" value="C:cytoplasm"/>
    <property type="evidence" value="ECO:0007669"/>
    <property type="project" value="TreeGrafter"/>
</dbReference>
<dbReference type="GO" id="GO:0046856">
    <property type="term" value="P:phosphatidylinositol dephosphorylation"/>
    <property type="evidence" value="ECO:0007669"/>
    <property type="project" value="InterPro"/>
</dbReference>
<dbReference type="InterPro" id="IPR036691">
    <property type="entry name" value="Endo/exonu/phosph_ase_sf"/>
</dbReference>
<dbReference type="AlphaFoldDB" id="A0AAN6ZE60"/>
<name>A0AAN6ZE60_9PEZI</name>
<dbReference type="CDD" id="cd09615">
    <property type="entry name" value="Jacalin_EEP"/>
    <property type="match status" value="1"/>
</dbReference>
<dbReference type="SMART" id="SM00915">
    <property type="entry name" value="Jacalin"/>
    <property type="match status" value="1"/>
</dbReference>
<accession>A0AAN6ZE60</accession>
<evidence type="ECO:0000313" key="3">
    <source>
        <dbReference type="EMBL" id="KAK4135785.1"/>
    </source>
</evidence>
<dbReference type="InterPro" id="IPR001229">
    <property type="entry name" value="Jacalin-like_lectin_dom"/>
</dbReference>
<proteinExistence type="predicted"/>
<dbReference type="Gene3D" id="2.100.10.30">
    <property type="entry name" value="Jacalin-like lectin domain"/>
    <property type="match status" value="1"/>
</dbReference>
<feature type="chain" id="PRO_5042892880" evidence="1">
    <location>
        <begin position="20"/>
        <end position="448"/>
    </location>
</feature>
<gene>
    <name evidence="3" type="ORF">BT67DRAFT_418945</name>
</gene>
<comment type="caution">
    <text evidence="3">The sequence shown here is derived from an EMBL/GenBank/DDBJ whole genome shotgun (WGS) entry which is preliminary data.</text>
</comment>
<dbReference type="GO" id="GO:0004767">
    <property type="term" value="F:sphingomyelin phosphodiesterase activity"/>
    <property type="evidence" value="ECO:0007669"/>
    <property type="project" value="InterPro"/>
</dbReference>
<evidence type="ECO:0000256" key="1">
    <source>
        <dbReference type="SAM" id="SignalP"/>
    </source>
</evidence>
<keyword evidence="1" id="KW-0732">Signal</keyword>
<dbReference type="PANTHER" id="PTHR16320">
    <property type="entry name" value="SPHINGOMYELINASE FAMILY MEMBER"/>
    <property type="match status" value="1"/>
</dbReference>
<dbReference type="SUPFAM" id="SSF51101">
    <property type="entry name" value="Mannose-binding lectins"/>
    <property type="match status" value="1"/>
</dbReference>
<dbReference type="Pfam" id="PF01419">
    <property type="entry name" value="Jacalin"/>
    <property type="match status" value="1"/>
</dbReference>
<dbReference type="EMBL" id="MU853405">
    <property type="protein sequence ID" value="KAK4135785.1"/>
    <property type="molecule type" value="Genomic_DNA"/>
</dbReference>
<keyword evidence="4" id="KW-1185">Reference proteome</keyword>